<accession>A0ABU3TUQ9</accession>
<dbReference type="Pfam" id="PF07291">
    <property type="entry name" value="MauE"/>
    <property type="match status" value="1"/>
</dbReference>
<keyword evidence="2 5" id="KW-0812">Transmembrane</keyword>
<evidence type="ECO:0000256" key="1">
    <source>
        <dbReference type="ARBA" id="ARBA00004141"/>
    </source>
</evidence>
<feature type="transmembrane region" description="Helical" evidence="5">
    <location>
        <begin position="27"/>
        <end position="44"/>
    </location>
</feature>
<dbReference type="RefSeq" id="WP_316070872.1">
    <property type="nucleotide sequence ID" value="NZ_JAVNWW010000007.1"/>
</dbReference>
<evidence type="ECO:0000259" key="6">
    <source>
        <dbReference type="Pfam" id="PF07291"/>
    </source>
</evidence>
<evidence type="ECO:0000256" key="3">
    <source>
        <dbReference type="ARBA" id="ARBA00022989"/>
    </source>
</evidence>
<evidence type="ECO:0000313" key="7">
    <source>
        <dbReference type="EMBL" id="MDU0809597.1"/>
    </source>
</evidence>
<dbReference type="EMBL" id="JAVNWW010000007">
    <property type="protein sequence ID" value="MDU0809597.1"/>
    <property type="molecule type" value="Genomic_DNA"/>
</dbReference>
<feature type="transmembrane region" description="Helical" evidence="5">
    <location>
        <begin position="106"/>
        <end position="127"/>
    </location>
</feature>
<comment type="subcellular location">
    <subcellularLocation>
        <location evidence="1">Membrane</location>
        <topology evidence="1">Multi-pass membrane protein</topology>
    </subcellularLocation>
</comment>
<gene>
    <name evidence="7" type="ORF">PQG45_11205</name>
</gene>
<protein>
    <submittedName>
        <fullName evidence="7">DoxX family protein</fullName>
    </submittedName>
</protein>
<organism evidence="7 8">
    <name type="scientific">Aquirufa regiilacus</name>
    <dbReference type="NCBI Taxonomy" id="3024868"/>
    <lineage>
        <taxon>Bacteria</taxon>
        <taxon>Pseudomonadati</taxon>
        <taxon>Bacteroidota</taxon>
        <taxon>Cytophagia</taxon>
        <taxon>Cytophagales</taxon>
        <taxon>Flectobacillaceae</taxon>
        <taxon>Aquirufa</taxon>
    </lineage>
</organism>
<dbReference type="InterPro" id="IPR009908">
    <property type="entry name" value="Methylamine_util_MauE"/>
</dbReference>
<feature type="domain" description="Methylamine utilisation protein MauE" evidence="6">
    <location>
        <begin position="26"/>
        <end position="162"/>
    </location>
</feature>
<feature type="transmembrane region" description="Helical" evidence="5">
    <location>
        <begin position="75"/>
        <end position="99"/>
    </location>
</feature>
<keyword evidence="8" id="KW-1185">Reference proteome</keyword>
<evidence type="ECO:0000256" key="2">
    <source>
        <dbReference type="ARBA" id="ARBA00022692"/>
    </source>
</evidence>
<evidence type="ECO:0000256" key="4">
    <source>
        <dbReference type="ARBA" id="ARBA00023136"/>
    </source>
</evidence>
<reference evidence="7 8" key="1">
    <citation type="submission" date="2023-09" db="EMBL/GenBank/DDBJ databases">
        <title>Aquirufa genomes.</title>
        <authorList>
            <person name="Pitt A."/>
        </authorList>
    </citation>
    <scope>NUCLEOTIDE SEQUENCE [LARGE SCALE GENOMIC DNA]</scope>
    <source>
        <strain evidence="7 8">LEOWEIH-7C</strain>
    </source>
</reference>
<proteinExistence type="predicted"/>
<evidence type="ECO:0000313" key="8">
    <source>
        <dbReference type="Proteomes" id="UP001249959"/>
    </source>
</evidence>
<feature type="transmembrane region" description="Helical" evidence="5">
    <location>
        <begin position="147"/>
        <end position="164"/>
    </location>
</feature>
<name>A0ABU3TUQ9_9BACT</name>
<sequence length="384" mass="43310">MFDQIQRGEANANGPTAIIRMKQYRNIATFVLVGIFLFSGLIKLNDPIGTQLKLEEYFEVFSVDFPWMAGFWKLLIPQALLFSIGLSSAEIVLAIALALNYKTNKTLYSFVGILIFFSFLTFYSAYFNKVTDCGCFGEAIKLTPWTSFSKDIFLLVLTLSLFLTDKIKQSRATGKWVIASTLLSVGLGTYCYFYLPLQDGLPYAVGQHIPSNMKNREDLKFSYIYKIDGKDVELAEMPTDPKAEFVSMQAINEKEARPLITDYRLWIDGDTTDYTQKIFSGDHLLVIVPNVHHTRLAAFETISQLAKTVKIPVWLVSASSDADVNALRHEYQLAFPALSADTKVLKTIIRSSPGLWLISQGTVKGKWSAYRLPNADEIQQHIKQ</sequence>
<feature type="transmembrane region" description="Helical" evidence="5">
    <location>
        <begin position="176"/>
        <end position="195"/>
    </location>
</feature>
<keyword evidence="4 5" id="KW-0472">Membrane</keyword>
<dbReference type="Proteomes" id="UP001249959">
    <property type="component" value="Unassembled WGS sequence"/>
</dbReference>
<comment type="caution">
    <text evidence="7">The sequence shown here is derived from an EMBL/GenBank/DDBJ whole genome shotgun (WGS) entry which is preliminary data.</text>
</comment>
<keyword evidence="3 5" id="KW-1133">Transmembrane helix</keyword>
<evidence type="ECO:0000256" key="5">
    <source>
        <dbReference type="SAM" id="Phobius"/>
    </source>
</evidence>
<dbReference type="NCBIfam" id="NF045576">
    <property type="entry name" value="BT_3928_fam"/>
    <property type="match status" value="1"/>
</dbReference>